<protein>
    <submittedName>
        <fullName evidence="2">Uncharacterized protein</fullName>
    </submittedName>
</protein>
<keyword evidence="3" id="KW-1185">Reference proteome</keyword>
<sequence>MRVPIIVSHPRCQLTAPSTPKFPSTSRPQHGGSGRFRLPLPHTNPPRHGGCSPSLLTRCNARASY</sequence>
<feature type="region of interest" description="Disordered" evidence="1">
    <location>
        <begin position="1"/>
        <end position="53"/>
    </location>
</feature>
<accession>A0A0E0CHY1</accession>
<evidence type="ECO:0000313" key="3">
    <source>
        <dbReference type="Proteomes" id="UP000008021"/>
    </source>
</evidence>
<reference evidence="2" key="1">
    <citation type="submission" date="2015-04" db="UniProtKB">
        <authorList>
            <consortium name="EnsemblPlants"/>
        </authorList>
    </citation>
    <scope>IDENTIFICATION</scope>
</reference>
<feature type="compositionally biased region" description="Polar residues" evidence="1">
    <location>
        <begin position="15"/>
        <end position="28"/>
    </location>
</feature>
<evidence type="ECO:0000256" key="1">
    <source>
        <dbReference type="SAM" id="MobiDB-lite"/>
    </source>
</evidence>
<dbReference type="Gramene" id="OMERI02G09960.1">
    <property type="protein sequence ID" value="OMERI02G09960.1"/>
    <property type="gene ID" value="OMERI02G09960"/>
</dbReference>
<dbReference type="HOGENOM" id="CLU_2853549_0_0_1"/>
<dbReference type="Proteomes" id="UP000008021">
    <property type="component" value="Chromosome 2"/>
</dbReference>
<proteinExistence type="predicted"/>
<organism evidence="2">
    <name type="scientific">Oryza meridionalis</name>
    <dbReference type="NCBI Taxonomy" id="40149"/>
    <lineage>
        <taxon>Eukaryota</taxon>
        <taxon>Viridiplantae</taxon>
        <taxon>Streptophyta</taxon>
        <taxon>Embryophyta</taxon>
        <taxon>Tracheophyta</taxon>
        <taxon>Spermatophyta</taxon>
        <taxon>Magnoliopsida</taxon>
        <taxon>Liliopsida</taxon>
        <taxon>Poales</taxon>
        <taxon>Poaceae</taxon>
        <taxon>BOP clade</taxon>
        <taxon>Oryzoideae</taxon>
        <taxon>Oryzeae</taxon>
        <taxon>Oryzinae</taxon>
        <taxon>Oryza</taxon>
    </lineage>
</organism>
<name>A0A0E0CHY1_9ORYZ</name>
<reference evidence="2" key="2">
    <citation type="submission" date="2018-05" db="EMBL/GenBank/DDBJ databases">
        <title>OmerRS3 (Oryza meridionalis Reference Sequence Version 3).</title>
        <authorList>
            <person name="Zhang J."/>
            <person name="Kudrna D."/>
            <person name="Lee S."/>
            <person name="Talag J."/>
            <person name="Welchert J."/>
            <person name="Wing R.A."/>
        </authorList>
    </citation>
    <scope>NUCLEOTIDE SEQUENCE [LARGE SCALE GENOMIC DNA]</scope>
    <source>
        <strain evidence="2">cv. OR44</strain>
    </source>
</reference>
<evidence type="ECO:0000313" key="2">
    <source>
        <dbReference type="EnsemblPlants" id="OMERI02G09960.1"/>
    </source>
</evidence>
<dbReference type="AlphaFoldDB" id="A0A0E0CHY1"/>
<dbReference type="EnsemblPlants" id="OMERI02G09960.1">
    <property type="protein sequence ID" value="OMERI02G09960.1"/>
    <property type="gene ID" value="OMERI02G09960"/>
</dbReference>